<dbReference type="RefSeq" id="WP_245439667.1">
    <property type="nucleotide sequence ID" value="NZ_BJYU01000042.1"/>
</dbReference>
<dbReference type="AlphaFoldDB" id="A0A512BU08"/>
<dbReference type="InterPro" id="IPR029039">
    <property type="entry name" value="Flavoprotein-like_sf"/>
</dbReference>
<dbReference type="GO" id="GO:0003955">
    <property type="term" value="F:NAD(P)H dehydrogenase (quinone) activity"/>
    <property type="evidence" value="ECO:0007669"/>
    <property type="project" value="TreeGrafter"/>
</dbReference>
<name>A0A512BU08_9HYPH</name>
<feature type="domain" description="Flavodoxin-like fold" evidence="3">
    <location>
        <begin position="3"/>
        <end position="162"/>
    </location>
</feature>
<protein>
    <submittedName>
        <fullName evidence="4">Dehydrogenase</fullName>
    </submittedName>
</protein>
<dbReference type="GO" id="GO:0005829">
    <property type="term" value="C:cytosol"/>
    <property type="evidence" value="ECO:0007669"/>
    <property type="project" value="TreeGrafter"/>
</dbReference>
<dbReference type="PANTHER" id="PTHR10204:SF34">
    <property type="entry name" value="NAD(P)H DEHYDROGENASE [QUINONE] 1 ISOFORM 1"/>
    <property type="match status" value="1"/>
</dbReference>
<evidence type="ECO:0000259" key="3">
    <source>
        <dbReference type="Pfam" id="PF02525"/>
    </source>
</evidence>
<dbReference type="Proteomes" id="UP000321085">
    <property type="component" value="Unassembled WGS sequence"/>
</dbReference>
<dbReference type="Pfam" id="PF02525">
    <property type="entry name" value="Flavodoxin_2"/>
    <property type="match status" value="1"/>
</dbReference>
<reference evidence="4 5" key="1">
    <citation type="submission" date="2019-07" db="EMBL/GenBank/DDBJ databases">
        <title>Whole genome shotgun sequence of Microvirga aerophila NBRC 106136.</title>
        <authorList>
            <person name="Hosoyama A."/>
            <person name="Uohara A."/>
            <person name="Ohji S."/>
            <person name="Ichikawa N."/>
        </authorList>
    </citation>
    <scope>NUCLEOTIDE SEQUENCE [LARGE SCALE GENOMIC DNA]</scope>
    <source>
        <strain evidence="4 5">NBRC 106136</strain>
    </source>
</reference>
<proteinExistence type="inferred from homology"/>
<evidence type="ECO:0000313" key="4">
    <source>
        <dbReference type="EMBL" id="GEO15463.1"/>
    </source>
</evidence>
<dbReference type="SUPFAM" id="SSF52218">
    <property type="entry name" value="Flavoproteins"/>
    <property type="match status" value="1"/>
</dbReference>
<sequence length="169" mass="18264">MTRIVIIQGHPTSESRHFCHALADAYAEGAIAGGHQVRFIKVSELDFPLLRSKDDWESTAAPPAIAAAQQALAWAQHVVIVYPLWLGGMPALLKGFMEQAFRPAFITGGAGAGTSWKTALKGRSSRIVVAMGMPAVAYRWYFGAHSLRSLKRSILSLVGIGPNRHRSSA</sequence>
<comment type="caution">
    <text evidence="4">The sequence shown here is derived from an EMBL/GenBank/DDBJ whole genome shotgun (WGS) entry which is preliminary data.</text>
</comment>
<evidence type="ECO:0000313" key="5">
    <source>
        <dbReference type="Proteomes" id="UP000321085"/>
    </source>
</evidence>
<dbReference type="InterPro" id="IPR003680">
    <property type="entry name" value="Flavodoxin_fold"/>
</dbReference>
<comment type="similarity">
    <text evidence="1">Belongs to the NAD(P)H dehydrogenase (quinone) family.</text>
</comment>
<organism evidence="4 5">
    <name type="scientific">Microvirga aerophila</name>
    <dbReference type="NCBI Taxonomy" id="670291"/>
    <lineage>
        <taxon>Bacteria</taxon>
        <taxon>Pseudomonadati</taxon>
        <taxon>Pseudomonadota</taxon>
        <taxon>Alphaproteobacteria</taxon>
        <taxon>Hyphomicrobiales</taxon>
        <taxon>Methylobacteriaceae</taxon>
        <taxon>Microvirga</taxon>
    </lineage>
</organism>
<dbReference type="InterPro" id="IPR051545">
    <property type="entry name" value="NAD(P)H_dehydrogenase_qn"/>
</dbReference>
<dbReference type="EMBL" id="BJYU01000042">
    <property type="protein sequence ID" value="GEO15463.1"/>
    <property type="molecule type" value="Genomic_DNA"/>
</dbReference>
<evidence type="ECO:0000256" key="2">
    <source>
        <dbReference type="ARBA" id="ARBA00023002"/>
    </source>
</evidence>
<keyword evidence="2" id="KW-0560">Oxidoreductase</keyword>
<dbReference type="Gene3D" id="3.40.50.360">
    <property type="match status" value="1"/>
</dbReference>
<accession>A0A512BU08</accession>
<gene>
    <name evidence="4" type="ORF">MAE02_31590</name>
</gene>
<keyword evidence="5" id="KW-1185">Reference proteome</keyword>
<dbReference type="PANTHER" id="PTHR10204">
    <property type="entry name" value="NAD P H OXIDOREDUCTASE-RELATED"/>
    <property type="match status" value="1"/>
</dbReference>
<evidence type="ECO:0000256" key="1">
    <source>
        <dbReference type="ARBA" id="ARBA00006252"/>
    </source>
</evidence>